<gene>
    <name evidence="3" type="ORF">VW23_010670</name>
</gene>
<proteinExistence type="predicted"/>
<reference evidence="3 4" key="1">
    <citation type="journal article" date="2015" name="Genome Announc.">
        <title>Genome Assemblies of Three Soil-Associated Devosia species: D. insulae, D. limi, and D. soli.</title>
        <authorList>
            <person name="Hassan Y.I."/>
            <person name="Lepp D."/>
            <person name="Zhou T."/>
        </authorList>
    </citation>
    <scope>NUCLEOTIDE SEQUENCE [LARGE SCALE GENOMIC DNA]</scope>
    <source>
        <strain evidence="3 4">DS-56</strain>
    </source>
</reference>
<dbReference type="InterPro" id="IPR029063">
    <property type="entry name" value="SAM-dependent_MTases_sf"/>
</dbReference>
<accession>A0A1E5XVK4</accession>
<sequence>MDTSLPKIDQFLAALDSAVADGSFVRLALRLPFGTDETLKSIDVKPATIREQLKLSFTFHHQTRDLVQNHPPAGAIGQLRRLMEKDFRQAFLFTTAFDLQFDSQGKSPRLKQSEPTSKAPATLSHDRAKARPIPAAGKAWLTELGVTGADGQVLKAAGDKFRQINRYVEILGPLLKAIPEGKLNRVVDMGAGKGYLTFAVADYLKQNLGRSAEVVGVEFRDDLVRFCNDTANAIGIGNLSFEQGTIENFDSAGADVLIALHACDTATDDAIAKGIAAGSELIVVAPCCHKQIRREIETSNHGNALDFLMKHGIFVERQAEMVTDAMRAMILEHFGYSTKVFEFISDVHTPKNVLIVATKTKRGKDAAQLRKLAEAKEFFGIRRHYLEDAVGL</sequence>
<dbReference type="Proteomes" id="UP000095463">
    <property type="component" value="Unassembled WGS sequence"/>
</dbReference>
<feature type="region of interest" description="Disordered" evidence="1">
    <location>
        <begin position="104"/>
        <end position="128"/>
    </location>
</feature>
<evidence type="ECO:0000313" key="4">
    <source>
        <dbReference type="Proteomes" id="UP000095463"/>
    </source>
</evidence>
<dbReference type="Pfam" id="PF13679">
    <property type="entry name" value="Methyltransf_32"/>
    <property type="match status" value="1"/>
</dbReference>
<evidence type="ECO:0000313" key="3">
    <source>
        <dbReference type="EMBL" id="OEO32619.1"/>
    </source>
</evidence>
<dbReference type="PANTHER" id="PTHR13369">
    <property type="match status" value="1"/>
</dbReference>
<keyword evidence="4" id="KW-1185">Reference proteome</keyword>
<dbReference type="InterPro" id="IPR025714">
    <property type="entry name" value="Methyltranfer_dom"/>
</dbReference>
<evidence type="ECO:0000259" key="2">
    <source>
        <dbReference type="Pfam" id="PF13679"/>
    </source>
</evidence>
<name>A0A1E5XVK4_9HYPH</name>
<dbReference type="CDD" id="cd02440">
    <property type="entry name" value="AdoMet_MTases"/>
    <property type="match status" value="1"/>
</dbReference>
<protein>
    <recommendedName>
        <fullName evidence="2">Methyltransferase domain-containing protein</fullName>
    </recommendedName>
</protein>
<comment type="caution">
    <text evidence="3">The sequence shown here is derived from an EMBL/GenBank/DDBJ whole genome shotgun (WGS) entry which is preliminary data.</text>
</comment>
<dbReference type="OrthoDB" id="5502211at2"/>
<organism evidence="3 4">
    <name type="scientific">Devosia insulae DS-56</name>
    <dbReference type="NCBI Taxonomy" id="1116389"/>
    <lineage>
        <taxon>Bacteria</taxon>
        <taxon>Pseudomonadati</taxon>
        <taxon>Pseudomonadota</taxon>
        <taxon>Alphaproteobacteria</taxon>
        <taxon>Hyphomicrobiales</taxon>
        <taxon>Devosiaceae</taxon>
        <taxon>Devosia</taxon>
    </lineage>
</organism>
<dbReference type="PANTHER" id="PTHR13369:SF3">
    <property type="entry name" value="METHYLTRANSFERASE DOMAIN-CONTAINING PROTEIN"/>
    <property type="match status" value="1"/>
</dbReference>
<dbReference type="Gene3D" id="3.40.50.150">
    <property type="entry name" value="Vaccinia Virus protein VP39"/>
    <property type="match status" value="1"/>
</dbReference>
<dbReference type="AlphaFoldDB" id="A0A1E5XVK4"/>
<feature type="domain" description="Methyltransferase" evidence="2">
    <location>
        <begin position="159"/>
        <end position="294"/>
    </location>
</feature>
<evidence type="ECO:0000256" key="1">
    <source>
        <dbReference type="SAM" id="MobiDB-lite"/>
    </source>
</evidence>
<dbReference type="EMBL" id="LAJE02000065">
    <property type="protein sequence ID" value="OEO32619.1"/>
    <property type="molecule type" value="Genomic_DNA"/>
</dbReference>
<dbReference type="SUPFAM" id="SSF53335">
    <property type="entry name" value="S-adenosyl-L-methionine-dependent methyltransferases"/>
    <property type="match status" value="1"/>
</dbReference>
<dbReference type="GO" id="GO:0005737">
    <property type="term" value="C:cytoplasm"/>
    <property type="evidence" value="ECO:0007669"/>
    <property type="project" value="TreeGrafter"/>
</dbReference>